<evidence type="ECO:0000256" key="3">
    <source>
        <dbReference type="ARBA" id="ARBA00023125"/>
    </source>
</evidence>
<dbReference type="Gene3D" id="3.40.50.300">
    <property type="entry name" value="P-loop containing nucleotide triphosphate hydrolases"/>
    <property type="match status" value="1"/>
</dbReference>
<keyword evidence="4" id="KW-1133">Transmembrane helix</keyword>
<feature type="transmembrane region" description="Helical" evidence="4">
    <location>
        <begin position="53"/>
        <end position="70"/>
    </location>
</feature>
<feature type="domain" description="DNA mismatch repair proteins mutS family" evidence="5">
    <location>
        <begin position="415"/>
        <end position="587"/>
    </location>
</feature>
<dbReference type="EMBL" id="FPJE01000011">
    <property type="protein sequence ID" value="SFW53871.1"/>
    <property type="molecule type" value="Genomic_DNA"/>
</dbReference>
<dbReference type="OrthoDB" id="9802448at2"/>
<name>A0A1K1Q1V8_9FLAO</name>
<evidence type="ECO:0000256" key="4">
    <source>
        <dbReference type="SAM" id="Phobius"/>
    </source>
</evidence>
<evidence type="ECO:0000259" key="5">
    <source>
        <dbReference type="SMART" id="SM00534"/>
    </source>
</evidence>
<dbReference type="GO" id="GO:0005829">
    <property type="term" value="C:cytosol"/>
    <property type="evidence" value="ECO:0007669"/>
    <property type="project" value="TreeGrafter"/>
</dbReference>
<dbReference type="GO" id="GO:0006298">
    <property type="term" value="P:mismatch repair"/>
    <property type="evidence" value="ECO:0007669"/>
    <property type="project" value="InterPro"/>
</dbReference>
<organism evidence="6 7">
    <name type="scientific">Sinomicrobium oceani</name>
    <dbReference type="NCBI Taxonomy" id="1150368"/>
    <lineage>
        <taxon>Bacteria</taxon>
        <taxon>Pseudomonadati</taxon>
        <taxon>Bacteroidota</taxon>
        <taxon>Flavobacteriia</taxon>
        <taxon>Flavobacteriales</taxon>
        <taxon>Flavobacteriaceae</taxon>
        <taxon>Sinomicrobium</taxon>
    </lineage>
</organism>
<dbReference type="PANTHER" id="PTHR11361">
    <property type="entry name" value="DNA MISMATCH REPAIR PROTEIN MUTS FAMILY MEMBER"/>
    <property type="match status" value="1"/>
</dbReference>
<evidence type="ECO:0000256" key="2">
    <source>
        <dbReference type="ARBA" id="ARBA00022840"/>
    </source>
</evidence>
<evidence type="ECO:0000256" key="1">
    <source>
        <dbReference type="ARBA" id="ARBA00022741"/>
    </source>
</evidence>
<dbReference type="InterPro" id="IPR000432">
    <property type="entry name" value="DNA_mismatch_repair_MutS_C"/>
</dbReference>
<accession>A0A1K1Q1V8</accession>
<dbReference type="Pfam" id="PF00488">
    <property type="entry name" value="MutS_V"/>
    <property type="match status" value="1"/>
</dbReference>
<keyword evidence="1" id="KW-0547">Nucleotide-binding</keyword>
<keyword evidence="7" id="KW-1185">Reference proteome</keyword>
<keyword evidence="2" id="KW-0067">ATP-binding</keyword>
<dbReference type="AlphaFoldDB" id="A0A1K1Q1V8"/>
<dbReference type="PANTHER" id="PTHR11361:SF99">
    <property type="entry name" value="DNA MISMATCH REPAIR PROTEIN"/>
    <property type="match status" value="1"/>
</dbReference>
<dbReference type="InterPro" id="IPR027417">
    <property type="entry name" value="P-loop_NTPase"/>
</dbReference>
<dbReference type="InterPro" id="IPR045076">
    <property type="entry name" value="MutS"/>
</dbReference>
<evidence type="ECO:0000313" key="6">
    <source>
        <dbReference type="EMBL" id="SFW53871.1"/>
    </source>
</evidence>
<feature type="transmembrane region" description="Helical" evidence="4">
    <location>
        <begin position="26"/>
        <end position="47"/>
    </location>
</feature>
<keyword evidence="4" id="KW-0472">Membrane</keyword>
<dbReference type="SMART" id="SM00534">
    <property type="entry name" value="MUTSac"/>
    <property type="match status" value="1"/>
</dbReference>
<reference evidence="6 7" key="1">
    <citation type="submission" date="2016-11" db="EMBL/GenBank/DDBJ databases">
        <authorList>
            <person name="Jaros S."/>
            <person name="Januszkiewicz K."/>
            <person name="Wedrychowicz H."/>
        </authorList>
    </citation>
    <scope>NUCLEOTIDE SEQUENCE [LARGE SCALE GENOMIC DNA]</scope>
    <source>
        <strain evidence="6 7">CGMCC 1.12145</strain>
    </source>
</reference>
<sequence length="591" mass="67521">MPTPLSVYRENILQYQETLRKIKKQLLVSSIFRLTVFLVFGVLIYLAAGNTKLLTACILAGIALFLFLVSRHSNLQWKKRQLEELIALNETEIRVLDRCYGDLPDGDEFADPGHAFSQDTDLFGDRSFFQYLNRTALLPGRQKLAGFLTSNDTSAIPQKQEAVRELGEKLRFRQEFTAVARMIRTETNPETVINWLQAYQPFVSGLMPWIHRAFWMGSVVLTVLYFTDMVSGYALFLLFLTGLAMTSVRLKKINALAVQVSKAQDTFSQYHRLLAHIEEETFSSAMLREAQARVKQSSLQASATLKRFSKIIDALEQRNNFIFGALGNGFLLWDLYQSYRLEKWMMAYRHHVEDWFDVIHFTDAFNTLGNFRFNHPDYTFPVINSGAYILKTVRGAHPLIDPAEVVKNDYAIHREEFFIVTGANMAGKSTFLRTVSLQIVMGNAGLPVCAEACEYNPVKLITSMRTVDSLADEASYFYAELRRLKYIVDAIGKEEYFIILDEILKGTNSTDKAIGSRKFVEKLVASDATGIIATHDLSLCEVADKIPQVKNYYFDAEIVNDELYFDYTFKEGICRNMNASFLLRKMKITDD</sequence>
<dbReference type="Proteomes" id="UP000182248">
    <property type="component" value="Unassembled WGS sequence"/>
</dbReference>
<gene>
    <name evidence="6" type="ORF">SAMN02927921_02180</name>
</gene>
<dbReference type="SUPFAM" id="SSF52540">
    <property type="entry name" value="P-loop containing nucleoside triphosphate hydrolases"/>
    <property type="match status" value="1"/>
</dbReference>
<dbReference type="STRING" id="1150368.SAMN02927921_02180"/>
<dbReference type="GO" id="GO:0140664">
    <property type="term" value="F:ATP-dependent DNA damage sensor activity"/>
    <property type="evidence" value="ECO:0007669"/>
    <property type="project" value="InterPro"/>
</dbReference>
<proteinExistence type="predicted"/>
<dbReference type="RefSeq" id="WP_072317406.1">
    <property type="nucleotide sequence ID" value="NZ_FPJE01000011.1"/>
</dbReference>
<keyword evidence="3" id="KW-0238">DNA-binding</keyword>
<evidence type="ECO:0000313" key="7">
    <source>
        <dbReference type="Proteomes" id="UP000182248"/>
    </source>
</evidence>
<dbReference type="GO" id="GO:0030983">
    <property type="term" value="F:mismatched DNA binding"/>
    <property type="evidence" value="ECO:0007669"/>
    <property type="project" value="InterPro"/>
</dbReference>
<keyword evidence="4" id="KW-0812">Transmembrane</keyword>
<protein>
    <submittedName>
        <fullName evidence="6">MutS domain V</fullName>
    </submittedName>
</protein>
<dbReference type="GO" id="GO:0005524">
    <property type="term" value="F:ATP binding"/>
    <property type="evidence" value="ECO:0007669"/>
    <property type="project" value="UniProtKB-KW"/>
</dbReference>